<comment type="caution">
    <text evidence="3">The sequence shown here is derived from an EMBL/GenBank/DDBJ whole genome shotgun (WGS) entry which is preliminary data.</text>
</comment>
<organism evidence="3 4">
    <name type="scientific">Chloebia gouldiae</name>
    <name type="common">Gouldian finch</name>
    <name type="synonym">Erythrura gouldiae</name>
    <dbReference type="NCBI Taxonomy" id="44316"/>
    <lineage>
        <taxon>Eukaryota</taxon>
        <taxon>Metazoa</taxon>
        <taxon>Chordata</taxon>
        <taxon>Craniata</taxon>
        <taxon>Vertebrata</taxon>
        <taxon>Euteleostomi</taxon>
        <taxon>Archelosauria</taxon>
        <taxon>Archosauria</taxon>
        <taxon>Dinosauria</taxon>
        <taxon>Saurischia</taxon>
        <taxon>Theropoda</taxon>
        <taxon>Coelurosauria</taxon>
        <taxon>Aves</taxon>
        <taxon>Neognathae</taxon>
        <taxon>Neoaves</taxon>
        <taxon>Telluraves</taxon>
        <taxon>Australaves</taxon>
        <taxon>Passeriformes</taxon>
        <taxon>Passeroidea</taxon>
        <taxon>Passeridae</taxon>
        <taxon>Chloebia</taxon>
    </lineage>
</organism>
<evidence type="ECO:0000256" key="1">
    <source>
        <dbReference type="SAM" id="MobiDB-lite"/>
    </source>
</evidence>
<keyword evidence="2" id="KW-1133">Transmembrane helix</keyword>
<gene>
    <name evidence="3" type="ORF">DV515_00003224</name>
</gene>
<feature type="transmembrane region" description="Helical" evidence="2">
    <location>
        <begin position="28"/>
        <end position="48"/>
    </location>
</feature>
<protein>
    <submittedName>
        <fullName evidence="3">Uncharacterized protein</fullName>
    </submittedName>
</protein>
<keyword evidence="4" id="KW-1185">Reference proteome</keyword>
<feature type="non-terminal residue" evidence="3">
    <location>
        <position position="1"/>
    </location>
</feature>
<reference evidence="3 4" key="1">
    <citation type="journal article" date="2018" name="Proc. R. Soc. B">
        <title>A non-coding region near Follistatin controls head colour polymorphism in the Gouldian finch.</title>
        <authorList>
            <person name="Toomey M.B."/>
            <person name="Marques C.I."/>
            <person name="Andrade P."/>
            <person name="Araujo P.M."/>
            <person name="Sabatino S."/>
            <person name="Gazda M.A."/>
            <person name="Afonso S."/>
            <person name="Lopes R.J."/>
            <person name="Corbo J.C."/>
            <person name="Carneiro M."/>
        </authorList>
    </citation>
    <scope>NUCLEOTIDE SEQUENCE [LARGE SCALE GENOMIC DNA]</scope>
    <source>
        <strain evidence="3">Red01</strain>
        <tissue evidence="3">Muscle</tissue>
    </source>
</reference>
<accession>A0A3L8SUK0</accession>
<evidence type="ECO:0000313" key="4">
    <source>
        <dbReference type="Proteomes" id="UP000276834"/>
    </source>
</evidence>
<evidence type="ECO:0000313" key="3">
    <source>
        <dbReference type="EMBL" id="RLW08352.1"/>
    </source>
</evidence>
<feature type="region of interest" description="Disordered" evidence="1">
    <location>
        <begin position="1"/>
        <end position="23"/>
    </location>
</feature>
<dbReference type="EMBL" id="QUSF01000006">
    <property type="protein sequence ID" value="RLW08352.1"/>
    <property type="molecule type" value="Genomic_DNA"/>
</dbReference>
<name>A0A3L8SUK0_CHLGU</name>
<proteinExistence type="predicted"/>
<evidence type="ECO:0000256" key="2">
    <source>
        <dbReference type="SAM" id="Phobius"/>
    </source>
</evidence>
<keyword evidence="2" id="KW-0472">Membrane</keyword>
<dbReference type="Proteomes" id="UP000276834">
    <property type="component" value="Unassembled WGS sequence"/>
</dbReference>
<sequence length="64" mass="6589">TRASESSGRAGSCGSPEISPLSRSPLNAAVNTLAVLVIRLQLLLLLLVSQVSGSAMYDTTKTVS</sequence>
<keyword evidence="2" id="KW-0812">Transmembrane</keyword>
<dbReference type="AlphaFoldDB" id="A0A3L8SUK0"/>